<protein>
    <submittedName>
        <fullName evidence="5">Putative DNA repair helicase rad5,16</fullName>
    </submittedName>
</protein>
<feature type="compositionally biased region" description="Basic residues" evidence="3">
    <location>
        <begin position="174"/>
        <end position="185"/>
    </location>
</feature>
<proteinExistence type="predicted"/>
<feature type="compositionally biased region" description="Polar residues" evidence="3">
    <location>
        <begin position="197"/>
        <end position="213"/>
    </location>
</feature>
<evidence type="ECO:0000256" key="1">
    <source>
        <dbReference type="ARBA" id="ARBA00022741"/>
    </source>
</evidence>
<dbReference type="Proteomes" id="UP000452235">
    <property type="component" value="Unassembled WGS sequence"/>
</dbReference>
<dbReference type="VEuPathDB" id="FungiDB:ATEG_08488"/>
<dbReference type="EMBL" id="BLJY01000012">
    <property type="protein sequence ID" value="GFF20665.1"/>
    <property type="molecule type" value="Genomic_DNA"/>
</dbReference>
<feature type="compositionally biased region" description="Pro residues" evidence="3">
    <location>
        <begin position="119"/>
        <end position="128"/>
    </location>
</feature>
<keyword evidence="2" id="KW-0067">ATP-binding</keyword>
<dbReference type="OrthoDB" id="10508442at2759"/>
<gene>
    <name evidence="5" type="ORF">ATEIFO6365_0012042200</name>
</gene>
<evidence type="ECO:0000256" key="3">
    <source>
        <dbReference type="SAM" id="MobiDB-lite"/>
    </source>
</evidence>
<dbReference type="SUPFAM" id="SSF52540">
    <property type="entry name" value="P-loop containing nucleoside triphosphate hydrolases"/>
    <property type="match status" value="1"/>
</dbReference>
<evidence type="ECO:0000256" key="2">
    <source>
        <dbReference type="ARBA" id="ARBA00022840"/>
    </source>
</evidence>
<evidence type="ECO:0000259" key="4">
    <source>
        <dbReference type="Pfam" id="PF00176"/>
    </source>
</evidence>
<keyword evidence="6" id="KW-1185">Reference proteome</keyword>
<dbReference type="Pfam" id="PF00176">
    <property type="entry name" value="SNF2-rel_dom"/>
    <property type="match status" value="1"/>
</dbReference>
<dbReference type="InterPro" id="IPR000330">
    <property type="entry name" value="SNF2_N"/>
</dbReference>
<organism evidence="5 6">
    <name type="scientific">Aspergillus terreus</name>
    <dbReference type="NCBI Taxonomy" id="33178"/>
    <lineage>
        <taxon>Eukaryota</taxon>
        <taxon>Fungi</taxon>
        <taxon>Dikarya</taxon>
        <taxon>Ascomycota</taxon>
        <taxon>Pezizomycotina</taxon>
        <taxon>Eurotiomycetes</taxon>
        <taxon>Eurotiomycetidae</taxon>
        <taxon>Eurotiales</taxon>
        <taxon>Aspergillaceae</taxon>
        <taxon>Aspergillus</taxon>
        <taxon>Aspergillus subgen. Circumdati</taxon>
    </lineage>
</organism>
<accession>A0A5M3ZBN6</accession>
<keyword evidence="5" id="KW-0347">Helicase</keyword>
<name>A0A5M3ZBN6_ASPTE</name>
<feature type="region of interest" description="Disordered" evidence="3">
    <location>
        <begin position="113"/>
        <end position="226"/>
    </location>
</feature>
<feature type="domain" description="SNF2 N-terminal" evidence="4">
    <location>
        <begin position="401"/>
        <end position="501"/>
    </location>
</feature>
<dbReference type="Gene3D" id="3.40.50.10810">
    <property type="entry name" value="Tandem AAA-ATPase domain"/>
    <property type="match status" value="1"/>
</dbReference>
<comment type="caution">
    <text evidence="5">The sequence shown here is derived from an EMBL/GenBank/DDBJ whole genome shotgun (WGS) entry which is preliminary data.</text>
</comment>
<evidence type="ECO:0000313" key="6">
    <source>
        <dbReference type="Proteomes" id="UP000452235"/>
    </source>
</evidence>
<reference evidence="5 6" key="1">
    <citation type="submission" date="2020-01" db="EMBL/GenBank/DDBJ databases">
        <title>Aspergillus terreus IFO 6365 whole genome shotgun sequence.</title>
        <authorList>
            <person name="Kanamasa S."/>
            <person name="Takahashi H."/>
        </authorList>
    </citation>
    <scope>NUCLEOTIDE SEQUENCE [LARGE SCALE GENOMIC DNA]</scope>
    <source>
        <strain evidence="5 6">IFO 6365</strain>
    </source>
</reference>
<dbReference type="InterPro" id="IPR038718">
    <property type="entry name" value="SNF2-like_sf"/>
</dbReference>
<dbReference type="AlphaFoldDB" id="A0A5M3ZBN6"/>
<evidence type="ECO:0000313" key="5">
    <source>
        <dbReference type="EMBL" id="GFF20665.1"/>
    </source>
</evidence>
<keyword evidence="1" id="KW-0547">Nucleotide-binding</keyword>
<sequence length="504" mass="55776">MSSSDASSDEDLVNQLLDNDNNQLQDLAEESNLTRFDVTEISSWKGVCDALETDKADYLARCLTGLVAANTQNIEGLFYRKNVSLERKEKIMWAVICLVRQDFALSRVEKEKIRDTIKNPPPPPPPAPEATAPPADPALQTETLQKPSSGPPSSGPTAAHPKPPAGSKRSTGPSRKRRTRAKNKKLAPADPVDAPTCTPSPGRSMSATASEAETPSKLLKQSPPRNWRDELIPATKRTLQPVSQTPDLNEPYWQFHFIELYKLPAKDKLPDEADEKALTPFKLLMATAQTYSIYQPTGQEIDTLTLAHYTAETIADAHAEAPNSRLTLTQPTAESIAIAQEHQSWLDNLDLQRENYDEACKALGIQNPDIPKLPAMRINTALRFWQPVAIYALAQFRENPLLSGCILADMVGLGKTWMVTAYIMHRATKLKGQPTLIVCPPHLVIVYFGDARDQPPVNVKVISKLSKDVSWMTGKKAHHAVVITSYQTLAQRHSPAEYKAWAED</sequence>
<dbReference type="InterPro" id="IPR027417">
    <property type="entry name" value="P-loop_NTPase"/>
</dbReference>
<dbReference type="GO" id="GO:0004386">
    <property type="term" value="F:helicase activity"/>
    <property type="evidence" value="ECO:0007669"/>
    <property type="project" value="UniProtKB-KW"/>
</dbReference>
<keyword evidence="5" id="KW-0378">Hydrolase</keyword>
<dbReference type="GO" id="GO:0005524">
    <property type="term" value="F:ATP binding"/>
    <property type="evidence" value="ECO:0007669"/>
    <property type="project" value="InterPro"/>
</dbReference>